<keyword evidence="3" id="KW-1185">Reference proteome</keyword>
<keyword evidence="1" id="KW-1133">Transmembrane helix</keyword>
<dbReference type="EMBL" id="CADEAL010001274">
    <property type="protein sequence ID" value="CAB1430842.1"/>
    <property type="molecule type" value="Genomic_DNA"/>
</dbReference>
<proteinExistence type="predicted"/>
<feature type="transmembrane region" description="Helical" evidence="1">
    <location>
        <begin position="137"/>
        <end position="155"/>
    </location>
</feature>
<comment type="caution">
    <text evidence="2">The sequence shown here is derived from an EMBL/GenBank/DDBJ whole genome shotgun (WGS) entry which is preliminary data.</text>
</comment>
<reference evidence="2" key="1">
    <citation type="submission" date="2020-03" db="EMBL/GenBank/DDBJ databases">
        <authorList>
            <person name="Weist P."/>
        </authorList>
    </citation>
    <scope>NUCLEOTIDE SEQUENCE</scope>
</reference>
<gene>
    <name evidence="2" type="ORF">PLEPLA_LOCUS18837</name>
</gene>
<protein>
    <submittedName>
        <fullName evidence="2">Uncharacterized protein</fullName>
    </submittedName>
</protein>
<name>A0A9N7UI44_PLEPL</name>
<dbReference type="AlphaFoldDB" id="A0A9N7UI44"/>
<accession>A0A9N7UI44</accession>
<organism evidence="2 3">
    <name type="scientific">Pleuronectes platessa</name>
    <name type="common">European plaice</name>
    <dbReference type="NCBI Taxonomy" id="8262"/>
    <lineage>
        <taxon>Eukaryota</taxon>
        <taxon>Metazoa</taxon>
        <taxon>Chordata</taxon>
        <taxon>Craniata</taxon>
        <taxon>Vertebrata</taxon>
        <taxon>Euteleostomi</taxon>
        <taxon>Actinopterygii</taxon>
        <taxon>Neopterygii</taxon>
        <taxon>Teleostei</taxon>
        <taxon>Neoteleostei</taxon>
        <taxon>Acanthomorphata</taxon>
        <taxon>Carangaria</taxon>
        <taxon>Pleuronectiformes</taxon>
        <taxon>Pleuronectoidei</taxon>
        <taxon>Pleuronectidae</taxon>
        <taxon>Pleuronectes</taxon>
    </lineage>
</organism>
<evidence type="ECO:0000256" key="1">
    <source>
        <dbReference type="SAM" id="Phobius"/>
    </source>
</evidence>
<keyword evidence="1" id="KW-0812">Transmembrane</keyword>
<keyword evidence="1" id="KW-0472">Membrane</keyword>
<dbReference type="Proteomes" id="UP001153269">
    <property type="component" value="Unassembled WGS sequence"/>
</dbReference>
<evidence type="ECO:0000313" key="3">
    <source>
        <dbReference type="Proteomes" id="UP001153269"/>
    </source>
</evidence>
<sequence length="179" mass="19441">MQRRPGLLLSLVHEQQDLPWGVVVVVGLARCVPPLSEVVSALTILTLYRAHHRTPLAQVPKMRDKPSLMLLALEKHWITGLRQVLTGNSPSGIKEGGQLPGSHAAGRALTLTKGHCSSPILHHSTRPGFCSSDILCVSAASVVVLLLLLLLGHYCGDQWREKKRRATPDVCSSRRGKGC</sequence>
<evidence type="ECO:0000313" key="2">
    <source>
        <dbReference type="EMBL" id="CAB1430842.1"/>
    </source>
</evidence>